<dbReference type="InterPro" id="IPR039420">
    <property type="entry name" value="WalR-like"/>
</dbReference>
<proteinExistence type="predicted"/>
<dbReference type="AlphaFoldDB" id="A0A4R5M8N6"/>
<accession>A0A4R5M8N6</accession>
<dbReference type="InterPro" id="IPR000792">
    <property type="entry name" value="Tscrpt_reg_LuxR_C"/>
</dbReference>
<keyword evidence="2" id="KW-0238">DNA-binding</keyword>
<dbReference type="SUPFAM" id="SSF46894">
    <property type="entry name" value="C-terminal effector domain of the bipartite response regulators"/>
    <property type="match status" value="1"/>
</dbReference>
<dbReference type="InterPro" id="IPR001789">
    <property type="entry name" value="Sig_transdc_resp-reg_receiver"/>
</dbReference>
<feature type="domain" description="HTH luxR-type" evidence="4">
    <location>
        <begin position="153"/>
        <end position="218"/>
    </location>
</feature>
<dbReference type="InterPro" id="IPR016032">
    <property type="entry name" value="Sig_transdc_resp-reg_C-effctor"/>
</dbReference>
<gene>
    <name evidence="6" type="ORF">EYW47_16820</name>
</gene>
<dbReference type="RefSeq" id="WP_133195964.1">
    <property type="nucleotide sequence ID" value="NZ_JBHUCW010000011.1"/>
</dbReference>
<keyword evidence="1 3" id="KW-0597">Phosphoprotein</keyword>
<evidence type="ECO:0000259" key="5">
    <source>
        <dbReference type="PROSITE" id="PS50110"/>
    </source>
</evidence>
<dbReference type="PANTHER" id="PTHR43214">
    <property type="entry name" value="TWO-COMPONENT RESPONSE REGULATOR"/>
    <property type="match status" value="1"/>
</dbReference>
<dbReference type="Gene3D" id="1.10.10.10">
    <property type="entry name" value="Winged helix-like DNA-binding domain superfamily/Winged helix DNA-binding domain"/>
    <property type="match status" value="1"/>
</dbReference>
<organism evidence="6 7">
    <name type="scientific">Paraburkholderia silviterrae</name>
    <dbReference type="NCBI Taxonomy" id="2528715"/>
    <lineage>
        <taxon>Bacteria</taxon>
        <taxon>Pseudomonadati</taxon>
        <taxon>Pseudomonadota</taxon>
        <taxon>Betaproteobacteria</taxon>
        <taxon>Burkholderiales</taxon>
        <taxon>Burkholderiaceae</taxon>
        <taxon>Paraburkholderia</taxon>
    </lineage>
</organism>
<evidence type="ECO:0000256" key="3">
    <source>
        <dbReference type="PROSITE-ProRule" id="PRU00169"/>
    </source>
</evidence>
<evidence type="ECO:0000313" key="7">
    <source>
        <dbReference type="Proteomes" id="UP000295722"/>
    </source>
</evidence>
<dbReference type="InterPro" id="IPR011006">
    <property type="entry name" value="CheY-like_superfamily"/>
</dbReference>
<dbReference type="OrthoDB" id="8585266at2"/>
<dbReference type="CDD" id="cd06170">
    <property type="entry name" value="LuxR_C_like"/>
    <property type="match status" value="1"/>
</dbReference>
<protein>
    <submittedName>
        <fullName evidence="6">Response regulator transcription factor</fullName>
    </submittedName>
</protein>
<dbReference type="Gene3D" id="3.40.50.2300">
    <property type="match status" value="1"/>
</dbReference>
<dbReference type="Pfam" id="PF00072">
    <property type="entry name" value="Response_reg"/>
    <property type="match status" value="1"/>
</dbReference>
<feature type="modified residue" description="4-aspartylphosphate" evidence="3">
    <location>
        <position position="61"/>
    </location>
</feature>
<evidence type="ECO:0000259" key="4">
    <source>
        <dbReference type="PROSITE" id="PS50043"/>
    </source>
</evidence>
<evidence type="ECO:0000313" key="6">
    <source>
        <dbReference type="EMBL" id="TDG22869.1"/>
    </source>
</evidence>
<evidence type="ECO:0000256" key="1">
    <source>
        <dbReference type="ARBA" id="ARBA00022553"/>
    </source>
</evidence>
<dbReference type="Proteomes" id="UP000295722">
    <property type="component" value="Unassembled WGS sequence"/>
</dbReference>
<reference evidence="6 7" key="1">
    <citation type="submission" date="2019-03" db="EMBL/GenBank/DDBJ databases">
        <title>Paraburkholderia sp. 4M-K11, isolated from subtropical forest soil.</title>
        <authorList>
            <person name="Gao Z.-H."/>
            <person name="Qiu L.-H."/>
        </authorList>
    </citation>
    <scope>NUCLEOTIDE SEQUENCE [LARGE SCALE GENOMIC DNA]</scope>
    <source>
        <strain evidence="6 7">4M-K11</strain>
    </source>
</reference>
<dbReference type="SUPFAM" id="SSF52172">
    <property type="entry name" value="CheY-like"/>
    <property type="match status" value="1"/>
</dbReference>
<feature type="domain" description="Response regulatory" evidence="5">
    <location>
        <begin position="11"/>
        <end position="130"/>
    </location>
</feature>
<dbReference type="PRINTS" id="PR00038">
    <property type="entry name" value="HTHLUXR"/>
</dbReference>
<dbReference type="EMBL" id="SMRP01000007">
    <property type="protein sequence ID" value="TDG22869.1"/>
    <property type="molecule type" value="Genomic_DNA"/>
</dbReference>
<name>A0A4R5M8N6_9BURK</name>
<dbReference type="SMART" id="SM00421">
    <property type="entry name" value="HTH_LUXR"/>
    <property type="match status" value="1"/>
</dbReference>
<dbReference type="PROSITE" id="PS50110">
    <property type="entry name" value="RESPONSE_REGULATORY"/>
    <property type="match status" value="1"/>
</dbReference>
<comment type="caution">
    <text evidence="6">The sequence shown here is derived from an EMBL/GenBank/DDBJ whole genome shotgun (WGS) entry which is preliminary data.</text>
</comment>
<dbReference type="InterPro" id="IPR058245">
    <property type="entry name" value="NreC/VraR/RcsB-like_REC"/>
</dbReference>
<evidence type="ECO:0000256" key="2">
    <source>
        <dbReference type="ARBA" id="ARBA00023125"/>
    </source>
</evidence>
<dbReference type="Pfam" id="PF00196">
    <property type="entry name" value="GerE"/>
    <property type="match status" value="1"/>
</dbReference>
<dbReference type="GO" id="GO:0003677">
    <property type="term" value="F:DNA binding"/>
    <property type="evidence" value="ECO:0007669"/>
    <property type="project" value="UniProtKB-KW"/>
</dbReference>
<dbReference type="CDD" id="cd17535">
    <property type="entry name" value="REC_NarL-like"/>
    <property type="match status" value="1"/>
</dbReference>
<dbReference type="PANTHER" id="PTHR43214:SF17">
    <property type="entry name" value="TRANSCRIPTIONAL REGULATORY PROTEIN RCSB"/>
    <property type="match status" value="1"/>
</dbReference>
<dbReference type="GO" id="GO:0000160">
    <property type="term" value="P:phosphorelay signal transduction system"/>
    <property type="evidence" value="ECO:0007669"/>
    <property type="project" value="InterPro"/>
</dbReference>
<keyword evidence="7" id="KW-1185">Reference proteome</keyword>
<sequence>MTHAPLSQALTVAIADDHPMMRLAIQDVLSPLRFQEIVMCQSGNELLEALERQRFDLVVTDFSMEREQGDEDGLRMIRRIRSRFPDTPIVVFTMLTNPGLLTCIQAEGVAGIVGKAEDPEILRRICLDAVSGPGTQSLSEAIANRIASAGGRPGASARLLSPKELEVVRMFANGESLTKIAASFHRSLATVAAQKRSAMQKLNIANNADLITYARDNGLA</sequence>
<dbReference type="InterPro" id="IPR036388">
    <property type="entry name" value="WH-like_DNA-bd_sf"/>
</dbReference>
<dbReference type="GO" id="GO:0006355">
    <property type="term" value="P:regulation of DNA-templated transcription"/>
    <property type="evidence" value="ECO:0007669"/>
    <property type="project" value="InterPro"/>
</dbReference>
<dbReference type="SMART" id="SM00448">
    <property type="entry name" value="REC"/>
    <property type="match status" value="1"/>
</dbReference>
<dbReference type="PROSITE" id="PS50043">
    <property type="entry name" value="HTH_LUXR_2"/>
    <property type="match status" value="1"/>
</dbReference>